<evidence type="ECO:0000313" key="2">
    <source>
        <dbReference type="EMBL" id="KAA9370746.1"/>
    </source>
</evidence>
<dbReference type="OrthoDB" id="8116921at2"/>
<organism evidence="1 3">
    <name type="scientific">Ochrobactrum quorumnocens</name>
    <dbReference type="NCBI Taxonomy" id="271865"/>
    <lineage>
        <taxon>Bacteria</taxon>
        <taxon>Pseudomonadati</taxon>
        <taxon>Pseudomonadota</taxon>
        <taxon>Alphaproteobacteria</taxon>
        <taxon>Hyphomicrobiales</taxon>
        <taxon>Brucellaceae</taxon>
        <taxon>Brucella/Ochrobactrum group</taxon>
        <taxon>Ochrobactrum</taxon>
    </lineage>
</organism>
<dbReference type="EMBL" id="VYXQ01000002">
    <property type="protein sequence ID" value="KAA9370746.1"/>
    <property type="molecule type" value="Genomic_DNA"/>
</dbReference>
<dbReference type="KEGG" id="och:CES85_0570"/>
<proteinExistence type="predicted"/>
<evidence type="ECO:0000313" key="1">
    <source>
        <dbReference type="EMBL" id="ASV86255.1"/>
    </source>
</evidence>
<dbReference type="Proteomes" id="UP000215256">
    <property type="component" value="Chromosome 1"/>
</dbReference>
<gene>
    <name evidence="1" type="ORF">CES85_0570</name>
    <name evidence="2" type="ORF">F3W84_02670</name>
</gene>
<protein>
    <submittedName>
        <fullName evidence="1">Uncharacterized protein</fullName>
    </submittedName>
</protein>
<keyword evidence="4" id="KW-1185">Reference proteome</keyword>
<name>A0A248UHQ2_9HYPH</name>
<sequence>MSSSLSSLESAAKYLSQSDKDQFFKIKREMEASGASRASIEERLHAFIWQVIEADDEDESENEE</sequence>
<dbReference type="EMBL" id="CP022604">
    <property type="protein sequence ID" value="ASV86255.1"/>
    <property type="molecule type" value="Genomic_DNA"/>
</dbReference>
<evidence type="ECO:0000313" key="4">
    <source>
        <dbReference type="Proteomes" id="UP000327108"/>
    </source>
</evidence>
<dbReference type="Proteomes" id="UP000327108">
    <property type="component" value="Unassembled WGS sequence"/>
</dbReference>
<accession>A0A248UHQ2</accession>
<evidence type="ECO:0000313" key="3">
    <source>
        <dbReference type="Proteomes" id="UP000215256"/>
    </source>
</evidence>
<dbReference type="AlphaFoldDB" id="A0A248UHQ2"/>
<reference evidence="2 4" key="2">
    <citation type="submission" date="2019-09" db="EMBL/GenBank/DDBJ databases">
        <title>Biological control of the noxious weed angled onion (Allium triquetrum) thwarted by endophytic bacteria in Victoria, Australia.</title>
        <authorList>
            <person name="Tehranchian P."/>
            <person name="Adair R.J."/>
            <person name="Van T.H."/>
            <person name="Morrison P.D."/>
            <person name="Williams H."/>
            <person name="Lawrie A.C."/>
        </authorList>
    </citation>
    <scope>NUCLEOTIDE SEQUENCE [LARGE SCALE GENOMIC DNA]</scope>
    <source>
        <strain evidence="2 4">RPTAtOch1</strain>
    </source>
</reference>
<reference evidence="1 3" key="1">
    <citation type="submission" date="2017-07" db="EMBL/GenBank/DDBJ databases">
        <title>Phylogenetic study on the rhizospheric bacterium Ochrobactrum sp. A44.</title>
        <authorList>
            <person name="Krzyzanowska D.M."/>
            <person name="Ossowicki A."/>
            <person name="Rajewska M."/>
            <person name="Maciag T."/>
            <person name="Kaczynski Z."/>
            <person name="Czerwicka M."/>
            <person name="Jafra S."/>
        </authorList>
    </citation>
    <scope>NUCLEOTIDE SEQUENCE [LARGE SCALE GENOMIC DNA]</scope>
    <source>
        <strain evidence="1 3">A44</strain>
    </source>
</reference>